<dbReference type="Proteomes" id="UP000002572">
    <property type="component" value="Chromosome"/>
</dbReference>
<protein>
    <recommendedName>
        <fullName evidence="1">Serine aminopeptidase S33 domain-containing protein</fullName>
    </recommendedName>
</protein>
<proteinExistence type="predicted"/>
<sequence length="419" mass="47263">MKPGRLFLLAAAAVILVSLLLLLLIPVSHEQRLQPSSMNRTFPVALETPFSAYLQLTEAMVRAVREQQEHIAPDILEFSIDANTPYELQPASHCPEADDDGMHRQGILLVHGLTDSPYSMRALTEHLSQRCFLVRTLLMPGHGTIPGDLLTVHHDEWVRAVEYGLHHLSRAVHSLYMGGFSTGGTLSVRMALEGGHDLQGIVLLAPAIAIDSPFSHLLPLAVQFRPWLRTSADLDAVKYESFALNGALQVFRLIQHNDRLMRSSGSLGHVPVFLAISMDDATVSAPAAIRFFQEQAVHDGSRLLLFQKSSGDQFLAQQRTHILNSYLPQRNIYHFSHVSLPYQPDDRHYGVDGRYVNCLHYRAAEEEEQCRRALQVWSGEVFVPFSQEGGYMRRLTYNPRFGEMMDILDLWLEQMVIHE</sequence>
<keyword evidence="3" id="KW-1185">Reference proteome</keyword>
<dbReference type="InterPro" id="IPR029058">
    <property type="entry name" value="AB_hydrolase_fold"/>
</dbReference>
<dbReference type="HOGENOM" id="CLU_048269_0_0_0"/>
<dbReference type="RefSeq" id="WP_013506134.1">
    <property type="nucleotide sequence ID" value="NC_014836.1"/>
</dbReference>
<dbReference type="Pfam" id="PF12146">
    <property type="entry name" value="Hydrolase_4"/>
    <property type="match status" value="1"/>
</dbReference>
<dbReference type="OrthoDB" id="8476759at2"/>
<evidence type="ECO:0000313" key="3">
    <source>
        <dbReference type="Proteomes" id="UP000002572"/>
    </source>
</evidence>
<dbReference type="InParanoid" id="E6W786"/>
<accession>E6W786</accession>
<dbReference type="KEGG" id="din:Selin_1520"/>
<dbReference type="SUPFAM" id="SSF53474">
    <property type="entry name" value="alpha/beta-Hydrolases"/>
    <property type="match status" value="1"/>
</dbReference>
<dbReference type="STRING" id="653733.Selin_1520"/>
<dbReference type="AlphaFoldDB" id="E6W786"/>
<dbReference type="eggNOG" id="COG1647">
    <property type="taxonomic scope" value="Bacteria"/>
</dbReference>
<evidence type="ECO:0000259" key="1">
    <source>
        <dbReference type="Pfam" id="PF12146"/>
    </source>
</evidence>
<dbReference type="Gene3D" id="3.40.50.1820">
    <property type="entry name" value="alpha/beta hydrolase"/>
    <property type="match status" value="1"/>
</dbReference>
<name>E6W786_DESIS</name>
<gene>
    <name evidence="2" type="ordered locus">Selin_1520</name>
</gene>
<dbReference type="EMBL" id="CP002432">
    <property type="protein sequence ID" value="ADU66253.1"/>
    <property type="molecule type" value="Genomic_DNA"/>
</dbReference>
<evidence type="ECO:0000313" key="2">
    <source>
        <dbReference type="EMBL" id="ADU66253.1"/>
    </source>
</evidence>
<reference evidence="2 3" key="1">
    <citation type="submission" date="2010-12" db="EMBL/GenBank/DDBJ databases">
        <title>Complete sequence of Desulfurispirillum indicum S5.</title>
        <authorList>
            <consortium name="US DOE Joint Genome Institute"/>
            <person name="Lucas S."/>
            <person name="Copeland A."/>
            <person name="Lapidus A."/>
            <person name="Cheng J.-F."/>
            <person name="Goodwin L."/>
            <person name="Pitluck S."/>
            <person name="Chertkov O."/>
            <person name="Held B."/>
            <person name="Detter J.C."/>
            <person name="Han C."/>
            <person name="Tapia R."/>
            <person name="Land M."/>
            <person name="Hauser L."/>
            <person name="Kyrpides N."/>
            <person name="Ivanova N."/>
            <person name="Mikhailova N."/>
            <person name="Haggblom M."/>
            <person name="Rauschenbach I."/>
            <person name="Bini E."/>
            <person name="Woyke T."/>
        </authorList>
    </citation>
    <scope>NUCLEOTIDE SEQUENCE [LARGE SCALE GENOMIC DNA]</scope>
    <source>
        <strain evidence="3">ATCC BAA-1389 / DSM 22839 / S5</strain>
    </source>
</reference>
<feature type="domain" description="Serine aminopeptidase S33" evidence="1">
    <location>
        <begin position="103"/>
        <end position="229"/>
    </location>
</feature>
<dbReference type="InterPro" id="IPR022742">
    <property type="entry name" value="Hydrolase_4"/>
</dbReference>
<organism evidence="2 3">
    <name type="scientific">Desulfurispirillum indicum (strain ATCC BAA-1389 / DSM 22839 / S5)</name>
    <dbReference type="NCBI Taxonomy" id="653733"/>
    <lineage>
        <taxon>Bacteria</taxon>
        <taxon>Pseudomonadati</taxon>
        <taxon>Chrysiogenota</taxon>
        <taxon>Chrysiogenia</taxon>
        <taxon>Chrysiogenales</taxon>
        <taxon>Chrysiogenaceae</taxon>
        <taxon>Desulfurispirillum</taxon>
    </lineage>
</organism>